<dbReference type="OrthoDB" id="9812547at2"/>
<comment type="subcellular location">
    <subcellularLocation>
        <location evidence="1">Membrane</location>
        <topology evidence="1">Multi-pass membrane protein</topology>
    </subcellularLocation>
</comment>
<feature type="domain" description="EamA" evidence="7">
    <location>
        <begin position="3"/>
        <end position="134"/>
    </location>
</feature>
<feature type="transmembrane region" description="Helical" evidence="6">
    <location>
        <begin position="30"/>
        <end position="49"/>
    </location>
</feature>
<gene>
    <name evidence="8" type="ORF">FRZ67_11140</name>
</gene>
<dbReference type="InterPro" id="IPR000620">
    <property type="entry name" value="EamA_dom"/>
</dbReference>
<feature type="transmembrane region" description="Helical" evidence="6">
    <location>
        <begin position="273"/>
        <end position="291"/>
    </location>
</feature>
<dbReference type="Pfam" id="PF00892">
    <property type="entry name" value="EamA"/>
    <property type="match status" value="2"/>
</dbReference>
<protein>
    <submittedName>
        <fullName evidence="8">EamA family transporter</fullName>
    </submittedName>
</protein>
<organism evidence="8 9">
    <name type="scientific">Panacibacter ginsenosidivorans</name>
    <dbReference type="NCBI Taxonomy" id="1813871"/>
    <lineage>
        <taxon>Bacteria</taxon>
        <taxon>Pseudomonadati</taxon>
        <taxon>Bacteroidota</taxon>
        <taxon>Chitinophagia</taxon>
        <taxon>Chitinophagales</taxon>
        <taxon>Chitinophagaceae</taxon>
        <taxon>Panacibacter</taxon>
    </lineage>
</organism>
<dbReference type="Proteomes" id="UP000321533">
    <property type="component" value="Chromosome"/>
</dbReference>
<keyword evidence="3 6" id="KW-0812">Transmembrane</keyword>
<dbReference type="PANTHER" id="PTHR32322:SF2">
    <property type="entry name" value="EAMA DOMAIN-CONTAINING PROTEIN"/>
    <property type="match status" value="1"/>
</dbReference>
<dbReference type="Gene3D" id="1.10.3730.20">
    <property type="match status" value="1"/>
</dbReference>
<feature type="transmembrane region" description="Helical" evidence="6">
    <location>
        <begin position="61"/>
        <end position="82"/>
    </location>
</feature>
<evidence type="ECO:0000256" key="2">
    <source>
        <dbReference type="ARBA" id="ARBA00007362"/>
    </source>
</evidence>
<dbReference type="EMBL" id="CP042435">
    <property type="protein sequence ID" value="QEC70206.1"/>
    <property type="molecule type" value="Genomic_DNA"/>
</dbReference>
<feature type="domain" description="EamA" evidence="7">
    <location>
        <begin position="152"/>
        <end position="289"/>
    </location>
</feature>
<dbReference type="PANTHER" id="PTHR32322">
    <property type="entry name" value="INNER MEMBRANE TRANSPORTER"/>
    <property type="match status" value="1"/>
</dbReference>
<feature type="transmembrane region" description="Helical" evidence="6">
    <location>
        <begin position="220"/>
        <end position="238"/>
    </location>
</feature>
<feature type="transmembrane region" description="Helical" evidence="6">
    <location>
        <begin position="179"/>
        <end position="200"/>
    </location>
</feature>
<evidence type="ECO:0000256" key="1">
    <source>
        <dbReference type="ARBA" id="ARBA00004141"/>
    </source>
</evidence>
<feature type="transmembrane region" description="Helical" evidence="6">
    <location>
        <begin position="88"/>
        <end position="105"/>
    </location>
</feature>
<keyword evidence="9" id="KW-1185">Reference proteome</keyword>
<evidence type="ECO:0000256" key="4">
    <source>
        <dbReference type="ARBA" id="ARBA00022989"/>
    </source>
</evidence>
<dbReference type="KEGG" id="pgin:FRZ67_11140"/>
<keyword evidence="5 6" id="KW-0472">Membrane</keyword>
<evidence type="ECO:0000256" key="6">
    <source>
        <dbReference type="SAM" id="Phobius"/>
    </source>
</evidence>
<reference evidence="8 9" key="1">
    <citation type="journal article" date="2016" name="Int. J. Syst. Evol. Microbiol.">
        <title>Panacibacter ginsenosidivorans gen. nov., sp. nov., with ginsenoside converting activity isolated from soil of a ginseng field.</title>
        <authorList>
            <person name="Siddiqi M.Z."/>
            <person name="Muhammad Shafi S."/>
            <person name="Choi K.D."/>
            <person name="Im W.T."/>
        </authorList>
    </citation>
    <scope>NUCLEOTIDE SEQUENCE [LARGE SCALE GENOMIC DNA]</scope>
    <source>
        <strain evidence="8 9">Gsoil1550</strain>
    </source>
</reference>
<dbReference type="InterPro" id="IPR050638">
    <property type="entry name" value="AA-Vitamin_Transporters"/>
</dbReference>
<evidence type="ECO:0000259" key="7">
    <source>
        <dbReference type="Pfam" id="PF00892"/>
    </source>
</evidence>
<feature type="transmembrane region" description="Helical" evidence="6">
    <location>
        <begin position="147"/>
        <end position="167"/>
    </location>
</feature>
<feature type="transmembrane region" description="Helical" evidence="6">
    <location>
        <begin position="250"/>
        <end position="267"/>
    </location>
</feature>
<evidence type="ECO:0000256" key="3">
    <source>
        <dbReference type="ARBA" id="ARBA00022692"/>
    </source>
</evidence>
<sequence>MVIIAFATVYLVWGSTYFFIQKAVYDIPPFIMGALRFLVAGLLLLFWCIYKKEKLWNPQQIKVAVLSGFLLLFIGNGAVIWAEQKLPSSLVAVLVSAAPLWFVLLDKPKWKENLTSRPILIGLSVGFIGVILLFSEKVSEALSSSGSVEQVLGLLILIIGSMSWAGGSLYSKYKGTGSAIVNTMWQMLAASFAFTIFSFAGNEWKGFQWQSVSNEAWLSVLYLITMGSLAGYSAYVWLLQVRPATQVSTYAYVNPVVAVLLGVFFAGEHMSTIQIVGLAVILTSVLLINLARQRKEKQVLAAKRSLKMEAA</sequence>
<accession>A0A5B8VHX0</accession>
<dbReference type="GO" id="GO:0016020">
    <property type="term" value="C:membrane"/>
    <property type="evidence" value="ECO:0007669"/>
    <property type="project" value="UniProtKB-SubCell"/>
</dbReference>
<evidence type="ECO:0000313" key="9">
    <source>
        <dbReference type="Proteomes" id="UP000321533"/>
    </source>
</evidence>
<dbReference type="AlphaFoldDB" id="A0A5B8VHX0"/>
<keyword evidence="4 6" id="KW-1133">Transmembrane helix</keyword>
<proteinExistence type="inferred from homology"/>
<evidence type="ECO:0000256" key="5">
    <source>
        <dbReference type="ARBA" id="ARBA00023136"/>
    </source>
</evidence>
<name>A0A5B8VHX0_9BACT</name>
<dbReference type="InterPro" id="IPR037185">
    <property type="entry name" value="EmrE-like"/>
</dbReference>
<comment type="similarity">
    <text evidence="2">Belongs to the EamA transporter family.</text>
</comment>
<feature type="transmembrane region" description="Helical" evidence="6">
    <location>
        <begin position="117"/>
        <end position="135"/>
    </location>
</feature>
<dbReference type="SUPFAM" id="SSF103481">
    <property type="entry name" value="Multidrug resistance efflux transporter EmrE"/>
    <property type="match status" value="2"/>
</dbReference>
<evidence type="ECO:0000313" key="8">
    <source>
        <dbReference type="EMBL" id="QEC70206.1"/>
    </source>
</evidence>